<evidence type="ECO:0000256" key="1">
    <source>
        <dbReference type="SAM" id="SignalP"/>
    </source>
</evidence>
<reference evidence="2 3" key="1">
    <citation type="submission" date="2024-09" db="EMBL/GenBank/DDBJ databases">
        <title>Chromosome-scale assembly of Riccia fluitans.</title>
        <authorList>
            <person name="Paukszto L."/>
            <person name="Sawicki J."/>
            <person name="Karawczyk K."/>
            <person name="Piernik-Szablinska J."/>
            <person name="Szczecinska M."/>
            <person name="Mazdziarz M."/>
        </authorList>
    </citation>
    <scope>NUCLEOTIDE SEQUENCE [LARGE SCALE GENOMIC DNA]</scope>
    <source>
        <strain evidence="2">Rf_01</strain>
        <tissue evidence="2">Aerial parts of the thallus</tissue>
    </source>
</reference>
<organism evidence="2 3">
    <name type="scientific">Riccia fluitans</name>
    <dbReference type="NCBI Taxonomy" id="41844"/>
    <lineage>
        <taxon>Eukaryota</taxon>
        <taxon>Viridiplantae</taxon>
        <taxon>Streptophyta</taxon>
        <taxon>Embryophyta</taxon>
        <taxon>Marchantiophyta</taxon>
        <taxon>Marchantiopsida</taxon>
        <taxon>Marchantiidae</taxon>
        <taxon>Marchantiales</taxon>
        <taxon>Ricciaceae</taxon>
        <taxon>Riccia</taxon>
    </lineage>
</organism>
<dbReference type="EMBL" id="JBHFFA010000008">
    <property type="protein sequence ID" value="KAL2610384.1"/>
    <property type="molecule type" value="Genomic_DNA"/>
</dbReference>
<evidence type="ECO:0000313" key="2">
    <source>
        <dbReference type="EMBL" id="KAL2610384.1"/>
    </source>
</evidence>
<comment type="caution">
    <text evidence="2">The sequence shown here is derived from an EMBL/GenBank/DDBJ whole genome shotgun (WGS) entry which is preliminary data.</text>
</comment>
<feature type="signal peptide" evidence="1">
    <location>
        <begin position="1"/>
        <end position="17"/>
    </location>
</feature>
<sequence length="98" mass="11407">MWHSVLIISLPLYRTLVRTVPSSPFLFLMLPHQDHRLRQAPVIKWPSGQQQLLHADLNSFWIIRVFTEEKDAYPKLMIRGSNCSFRSDAPSAEVDMTE</sequence>
<protein>
    <submittedName>
        <fullName evidence="2">Uncharacterized protein</fullName>
    </submittedName>
</protein>
<dbReference type="Proteomes" id="UP001605036">
    <property type="component" value="Unassembled WGS sequence"/>
</dbReference>
<dbReference type="AlphaFoldDB" id="A0ABD1XN81"/>
<keyword evidence="1" id="KW-0732">Signal</keyword>
<feature type="chain" id="PRO_5044757888" evidence="1">
    <location>
        <begin position="18"/>
        <end position="98"/>
    </location>
</feature>
<keyword evidence="3" id="KW-1185">Reference proteome</keyword>
<evidence type="ECO:0000313" key="3">
    <source>
        <dbReference type="Proteomes" id="UP001605036"/>
    </source>
</evidence>
<accession>A0ABD1XN81</accession>
<proteinExistence type="predicted"/>
<name>A0ABD1XN81_9MARC</name>
<gene>
    <name evidence="2" type="ORF">R1flu_028957</name>
</gene>